<dbReference type="Pfam" id="PF25397">
    <property type="entry name" value="DUF7887"/>
    <property type="match status" value="1"/>
</dbReference>
<evidence type="ECO:0000313" key="4">
    <source>
        <dbReference type="Proteomes" id="UP001279734"/>
    </source>
</evidence>
<name>A0AAD3STG4_NEPGR</name>
<feature type="domain" description="DUF7887" evidence="2">
    <location>
        <begin position="76"/>
        <end position="137"/>
    </location>
</feature>
<evidence type="ECO:0000256" key="1">
    <source>
        <dbReference type="SAM" id="Phobius"/>
    </source>
</evidence>
<dbReference type="InterPro" id="IPR057209">
    <property type="entry name" value="DUF7887"/>
</dbReference>
<accession>A0AAD3STG4</accession>
<feature type="transmembrane region" description="Helical" evidence="1">
    <location>
        <begin position="80"/>
        <end position="98"/>
    </location>
</feature>
<dbReference type="Proteomes" id="UP001279734">
    <property type="component" value="Unassembled WGS sequence"/>
</dbReference>
<keyword evidence="1" id="KW-0472">Membrane</keyword>
<dbReference type="PANTHER" id="PTHR38389:SF1">
    <property type="entry name" value="DNA-DIRECTED RNA POLYMERASE SUBUNIT BETA"/>
    <property type="match status" value="1"/>
</dbReference>
<comment type="caution">
    <text evidence="3">The sequence shown here is derived from an EMBL/GenBank/DDBJ whole genome shotgun (WGS) entry which is preliminary data.</text>
</comment>
<evidence type="ECO:0000313" key="3">
    <source>
        <dbReference type="EMBL" id="GMH16614.1"/>
    </source>
</evidence>
<protein>
    <recommendedName>
        <fullName evidence="2">DUF7887 domain-containing protein</fullName>
    </recommendedName>
</protein>
<sequence>MNGLKLQRQSQPPVSKKDMIIMLPVTGNSFISDQFHRFSHHFLSQNGKKFTAITAQKRDSSKKSRIQKNSTFSVNVSSKLLAQSAIAVFGLGFVDAGYSGDWSRIGVISSASEEMLKIAAFAVVPVCLFLIFALSKEPDA</sequence>
<dbReference type="PANTHER" id="PTHR38389">
    <property type="entry name" value="DNA-DIRECTED RNA POLYMERASE SUBUNIT BETA"/>
    <property type="match status" value="1"/>
</dbReference>
<organism evidence="3 4">
    <name type="scientific">Nepenthes gracilis</name>
    <name type="common">Slender pitcher plant</name>
    <dbReference type="NCBI Taxonomy" id="150966"/>
    <lineage>
        <taxon>Eukaryota</taxon>
        <taxon>Viridiplantae</taxon>
        <taxon>Streptophyta</taxon>
        <taxon>Embryophyta</taxon>
        <taxon>Tracheophyta</taxon>
        <taxon>Spermatophyta</taxon>
        <taxon>Magnoliopsida</taxon>
        <taxon>eudicotyledons</taxon>
        <taxon>Gunneridae</taxon>
        <taxon>Pentapetalae</taxon>
        <taxon>Caryophyllales</taxon>
        <taxon>Nepenthaceae</taxon>
        <taxon>Nepenthes</taxon>
    </lineage>
</organism>
<feature type="transmembrane region" description="Helical" evidence="1">
    <location>
        <begin position="118"/>
        <end position="135"/>
    </location>
</feature>
<evidence type="ECO:0000259" key="2">
    <source>
        <dbReference type="Pfam" id="PF25397"/>
    </source>
</evidence>
<keyword evidence="4" id="KW-1185">Reference proteome</keyword>
<keyword evidence="1" id="KW-1133">Transmembrane helix</keyword>
<keyword evidence="1" id="KW-0812">Transmembrane</keyword>
<reference evidence="3" key="1">
    <citation type="submission" date="2023-05" db="EMBL/GenBank/DDBJ databases">
        <title>Nepenthes gracilis genome sequencing.</title>
        <authorList>
            <person name="Fukushima K."/>
        </authorList>
    </citation>
    <scope>NUCLEOTIDE SEQUENCE</scope>
    <source>
        <strain evidence="3">SING2019-196</strain>
    </source>
</reference>
<proteinExistence type="predicted"/>
<dbReference type="EMBL" id="BSYO01000016">
    <property type="protein sequence ID" value="GMH16614.1"/>
    <property type="molecule type" value="Genomic_DNA"/>
</dbReference>
<gene>
    <name evidence="3" type="ORF">Nepgr_018455</name>
</gene>
<dbReference type="AlphaFoldDB" id="A0AAD3STG4"/>